<dbReference type="AlphaFoldDB" id="A0A4D9E4X1"/>
<evidence type="ECO:0000256" key="1">
    <source>
        <dbReference type="SAM" id="MobiDB-lite"/>
    </source>
</evidence>
<dbReference type="Proteomes" id="UP000297703">
    <property type="component" value="Unassembled WGS sequence"/>
</dbReference>
<protein>
    <submittedName>
        <fullName evidence="2">Protein kinase C delta type</fullName>
    </submittedName>
</protein>
<sequence>MQLLKENILLEGNKMRDDLPRGWWERLKMVSSTAVDPARDCPSGAGRRESSSLLPRPGPPPTELICIDAAARRRRGKDASAAGRGKNEAGWEERNVEVGGATLRGGSPALGA</sequence>
<proteinExistence type="predicted"/>
<accession>A0A4D9E4X1</accession>
<comment type="caution">
    <text evidence="2">The sequence shown here is derived from an EMBL/GenBank/DDBJ whole genome shotgun (WGS) entry which is preliminary data.</text>
</comment>
<evidence type="ECO:0000313" key="3">
    <source>
        <dbReference type="Proteomes" id="UP000297703"/>
    </source>
</evidence>
<gene>
    <name evidence="2" type="ORF">DR999_PMT11380</name>
</gene>
<keyword evidence="2" id="KW-0418">Kinase</keyword>
<keyword evidence="2" id="KW-0808">Transferase</keyword>
<reference evidence="2 3" key="1">
    <citation type="submission" date="2019-04" db="EMBL/GenBank/DDBJ databases">
        <title>Draft genome of the big-headed turtle Platysternon megacephalum.</title>
        <authorList>
            <person name="Gong S."/>
        </authorList>
    </citation>
    <scope>NUCLEOTIDE SEQUENCE [LARGE SCALE GENOMIC DNA]</scope>
    <source>
        <strain evidence="2">DO16091913</strain>
        <tissue evidence="2">Muscle</tissue>
    </source>
</reference>
<name>A0A4D9E4X1_9SAUR</name>
<organism evidence="2 3">
    <name type="scientific">Platysternon megacephalum</name>
    <name type="common">big-headed turtle</name>
    <dbReference type="NCBI Taxonomy" id="55544"/>
    <lineage>
        <taxon>Eukaryota</taxon>
        <taxon>Metazoa</taxon>
        <taxon>Chordata</taxon>
        <taxon>Craniata</taxon>
        <taxon>Vertebrata</taxon>
        <taxon>Euteleostomi</taxon>
        <taxon>Archelosauria</taxon>
        <taxon>Testudinata</taxon>
        <taxon>Testudines</taxon>
        <taxon>Cryptodira</taxon>
        <taxon>Durocryptodira</taxon>
        <taxon>Testudinoidea</taxon>
        <taxon>Platysternidae</taxon>
        <taxon>Platysternon</taxon>
    </lineage>
</organism>
<evidence type="ECO:0000313" key="2">
    <source>
        <dbReference type="EMBL" id="TFK05941.1"/>
    </source>
</evidence>
<feature type="compositionally biased region" description="Basic and acidic residues" evidence="1">
    <location>
        <begin position="85"/>
        <end position="96"/>
    </location>
</feature>
<reference evidence="2 3" key="2">
    <citation type="submission" date="2019-04" db="EMBL/GenBank/DDBJ databases">
        <title>The genome sequence of big-headed turtle.</title>
        <authorList>
            <person name="Gong S."/>
        </authorList>
    </citation>
    <scope>NUCLEOTIDE SEQUENCE [LARGE SCALE GENOMIC DNA]</scope>
    <source>
        <strain evidence="2">DO16091913</strain>
        <tissue evidence="2">Muscle</tissue>
    </source>
</reference>
<feature type="region of interest" description="Disordered" evidence="1">
    <location>
        <begin position="33"/>
        <end position="112"/>
    </location>
</feature>
<keyword evidence="3" id="KW-1185">Reference proteome</keyword>
<dbReference type="EMBL" id="QXTE01000106">
    <property type="protein sequence ID" value="TFK05941.1"/>
    <property type="molecule type" value="Genomic_DNA"/>
</dbReference>
<dbReference type="GO" id="GO:0016301">
    <property type="term" value="F:kinase activity"/>
    <property type="evidence" value="ECO:0007669"/>
    <property type="project" value="UniProtKB-KW"/>
</dbReference>